<accession>A0A392U4W1</accession>
<name>A0A392U4W1_9FABA</name>
<comment type="caution">
    <text evidence="2">The sequence shown here is derived from an EMBL/GenBank/DDBJ whole genome shotgun (WGS) entry which is preliminary data.</text>
</comment>
<evidence type="ECO:0000256" key="1">
    <source>
        <dbReference type="SAM" id="MobiDB-lite"/>
    </source>
</evidence>
<protein>
    <submittedName>
        <fullName evidence="2">Uncharacterized protein</fullName>
    </submittedName>
</protein>
<dbReference type="AlphaFoldDB" id="A0A392U4W1"/>
<evidence type="ECO:0000313" key="2">
    <source>
        <dbReference type="EMBL" id="MCI68543.1"/>
    </source>
</evidence>
<dbReference type="EMBL" id="LXQA010738440">
    <property type="protein sequence ID" value="MCI68543.1"/>
    <property type="molecule type" value="Genomic_DNA"/>
</dbReference>
<proteinExistence type="predicted"/>
<sequence length="29" mass="3462">MKLITNKWKKAKRDPPLPPRPPSSFFCFM</sequence>
<dbReference type="Proteomes" id="UP000265520">
    <property type="component" value="Unassembled WGS sequence"/>
</dbReference>
<evidence type="ECO:0000313" key="3">
    <source>
        <dbReference type="Proteomes" id="UP000265520"/>
    </source>
</evidence>
<organism evidence="2 3">
    <name type="scientific">Trifolium medium</name>
    <dbReference type="NCBI Taxonomy" id="97028"/>
    <lineage>
        <taxon>Eukaryota</taxon>
        <taxon>Viridiplantae</taxon>
        <taxon>Streptophyta</taxon>
        <taxon>Embryophyta</taxon>
        <taxon>Tracheophyta</taxon>
        <taxon>Spermatophyta</taxon>
        <taxon>Magnoliopsida</taxon>
        <taxon>eudicotyledons</taxon>
        <taxon>Gunneridae</taxon>
        <taxon>Pentapetalae</taxon>
        <taxon>rosids</taxon>
        <taxon>fabids</taxon>
        <taxon>Fabales</taxon>
        <taxon>Fabaceae</taxon>
        <taxon>Papilionoideae</taxon>
        <taxon>50 kb inversion clade</taxon>
        <taxon>NPAAA clade</taxon>
        <taxon>Hologalegina</taxon>
        <taxon>IRL clade</taxon>
        <taxon>Trifolieae</taxon>
        <taxon>Trifolium</taxon>
    </lineage>
</organism>
<reference evidence="2 3" key="1">
    <citation type="journal article" date="2018" name="Front. Plant Sci.">
        <title>Red Clover (Trifolium pratense) and Zigzag Clover (T. medium) - A Picture of Genomic Similarities and Differences.</title>
        <authorList>
            <person name="Dluhosova J."/>
            <person name="Istvanek J."/>
            <person name="Nedelnik J."/>
            <person name="Repkova J."/>
        </authorList>
    </citation>
    <scope>NUCLEOTIDE SEQUENCE [LARGE SCALE GENOMIC DNA]</scope>
    <source>
        <strain evidence="3">cv. 10/8</strain>
        <tissue evidence="2">Leaf</tissue>
    </source>
</reference>
<feature type="region of interest" description="Disordered" evidence="1">
    <location>
        <begin position="1"/>
        <end position="22"/>
    </location>
</feature>
<keyword evidence="3" id="KW-1185">Reference proteome</keyword>
<dbReference type="SUPFAM" id="SSF47095">
    <property type="entry name" value="HMG-box"/>
    <property type="match status" value="1"/>
</dbReference>
<dbReference type="InterPro" id="IPR036910">
    <property type="entry name" value="HMG_box_dom_sf"/>
</dbReference>